<feature type="transmembrane region" description="Helical" evidence="1">
    <location>
        <begin position="12"/>
        <end position="34"/>
    </location>
</feature>
<sequence>MPERFKTVARSILGRPFALTLTLAAVAAVVAIVLLVRPPAIGFVTSVLVLSALGWHLTQDLSDKAGAKDAPSQGRPPADDA</sequence>
<evidence type="ECO:0000256" key="1">
    <source>
        <dbReference type="SAM" id="Phobius"/>
    </source>
</evidence>
<evidence type="ECO:0000313" key="2">
    <source>
        <dbReference type="EMBL" id="TWT86165.1"/>
    </source>
</evidence>
<dbReference type="AlphaFoldDB" id="A0A5C5ZGC5"/>
<gene>
    <name evidence="2" type="ORF">Mal64_39050</name>
</gene>
<keyword evidence="3" id="KW-1185">Reference proteome</keyword>
<reference evidence="2 3" key="1">
    <citation type="submission" date="2019-02" db="EMBL/GenBank/DDBJ databases">
        <title>Deep-cultivation of Planctomycetes and their phenomic and genomic characterization uncovers novel biology.</title>
        <authorList>
            <person name="Wiegand S."/>
            <person name="Jogler M."/>
            <person name="Boedeker C."/>
            <person name="Pinto D."/>
            <person name="Vollmers J."/>
            <person name="Rivas-Marin E."/>
            <person name="Kohn T."/>
            <person name="Peeters S.H."/>
            <person name="Heuer A."/>
            <person name="Rast P."/>
            <person name="Oberbeckmann S."/>
            <person name="Bunk B."/>
            <person name="Jeske O."/>
            <person name="Meyerdierks A."/>
            <person name="Storesund J.E."/>
            <person name="Kallscheuer N."/>
            <person name="Luecker S."/>
            <person name="Lage O.M."/>
            <person name="Pohl T."/>
            <person name="Merkel B.J."/>
            <person name="Hornburger P."/>
            <person name="Mueller R.-W."/>
            <person name="Bruemmer F."/>
            <person name="Labrenz M."/>
            <person name="Spormann A.M."/>
            <person name="Op Den Camp H."/>
            <person name="Overmann J."/>
            <person name="Amann R."/>
            <person name="Jetten M.S.M."/>
            <person name="Mascher T."/>
            <person name="Medema M.H."/>
            <person name="Devos D.P."/>
            <person name="Kaster A.-K."/>
            <person name="Ovreas L."/>
            <person name="Rohde M."/>
            <person name="Galperin M.Y."/>
            <person name="Jogler C."/>
        </authorList>
    </citation>
    <scope>NUCLEOTIDE SEQUENCE [LARGE SCALE GENOMIC DNA]</scope>
    <source>
        <strain evidence="2 3">Mal64</strain>
    </source>
</reference>
<dbReference type="Proteomes" id="UP000315440">
    <property type="component" value="Unassembled WGS sequence"/>
</dbReference>
<dbReference type="EMBL" id="SJPQ01000006">
    <property type="protein sequence ID" value="TWT86165.1"/>
    <property type="molecule type" value="Genomic_DNA"/>
</dbReference>
<keyword evidence="1" id="KW-0472">Membrane</keyword>
<name>A0A5C5ZGC5_9BACT</name>
<feature type="transmembrane region" description="Helical" evidence="1">
    <location>
        <begin position="40"/>
        <end position="58"/>
    </location>
</feature>
<proteinExistence type="predicted"/>
<keyword evidence="1" id="KW-0812">Transmembrane</keyword>
<organism evidence="2 3">
    <name type="scientific">Pseudobythopirellula maris</name>
    <dbReference type="NCBI Taxonomy" id="2527991"/>
    <lineage>
        <taxon>Bacteria</taxon>
        <taxon>Pseudomonadati</taxon>
        <taxon>Planctomycetota</taxon>
        <taxon>Planctomycetia</taxon>
        <taxon>Pirellulales</taxon>
        <taxon>Lacipirellulaceae</taxon>
        <taxon>Pseudobythopirellula</taxon>
    </lineage>
</organism>
<comment type="caution">
    <text evidence="2">The sequence shown here is derived from an EMBL/GenBank/DDBJ whole genome shotgun (WGS) entry which is preliminary data.</text>
</comment>
<dbReference type="RefSeq" id="WP_146403452.1">
    <property type="nucleotide sequence ID" value="NZ_SJPQ01000006.1"/>
</dbReference>
<accession>A0A5C5ZGC5</accession>
<evidence type="ECO:0000313" key="3">
    <source>
        <dbReference type="Proteomes" id="UP000315440"/>
    </source>
</evidence>
<protein>
    <submittedName>
        <fullName evidence="2">Uncharacterized protein</fullName>
    </submittedName>
</protein>
<keyword evidence="1" id="KW-1133">Transmembrane helix</keyword>